<proteinExistence type="predicted"/>
<name>A0ABU6YSC4_9FABA</name>
<protein>
    <submittedName>
        <fullName evidence="2">Uncharacterized protein</fullName>
    </submittedName>
</protein>
<dbReference type="EMBL" id="JASCZI010243184">
    <property type="protein sequence ID" value="MED6212835.1"/>
    <property type="molecule type" value="Genomic_DNA"/>
</dbReference>
<organism evidence="2 3">
    <name type="scientific">Stylosanthes scabra</name>
    <dbReference type="NCBI Taxonomy" id="79078"/>
    <lineage>
        <taxon>Eukaryota</taxon>
        <taxon>Viridiplantae</taxon>
        <taxon>Streptophyta</taxon>
        <taxon>Embryophyta</taxon>
        <taxon>Tracheophyta</taxon>
        <taxon>Spermatophyta</taxon>
        <taxon>Magnoliopsida</taxon>
        <taxon>eudicotyledons</taxon>
        <taxon>Gunneridae</taxon>
        <taxon>Pentapetalae</taxon>
        <taxon>rosids</taxon>
        <taxon>fabids</taxon>
        <taxon>Fabales</taxon>
        <taxon>Fabaceae</taxon>
        <taxon>Papilionoideae</taxon>
        <taxon>50 kb inversion clade</taxon>
        <taxon>dalbergioids sensu lato</taxon>
        <taxon>Dalbergieae</taxon>
        <taxon>Pterocarpus clade</taxon>
        <taxon>Stylosanthes</taxon>
    </lineage>
</organism>
<comment type="caution">
    <text evidence="2">The sequence shown here is derived from an EMBL/GenBank/DDBJ whole genome shotgun (WGS) entry which is preliminary data.</text>
</comment>
<evidence type="ECO:0000313" key="3">
    <source>
        <dbReference type="Proteomes" id="UP001341840"/>
    </source>
</evidence>
<feature type="region of interest" description="Disordered" evidence="1">
    <location>
        <begin position="87"/>
        <end position="111"/>
    </location>
</feature>
<evidence type="ECO:0000256" key="1">
    <source>
        <dbReference type="SAM" id="MobiDB-lite"/>
    </source>
</evidence>
<reference evidence="2 3" key="1">
    <citation type="journal article" date="2023" name="Plants (Basel)">
        <title>Bridging the Gap: Combining Genomics and Transcriptomics Approaches to Understand Stylosanthes scabra, an Orphan Legume from the Brazilian Caatinga.</title>
        <authorList>
            <person name="Ferreira-Neto J.R.C."/>
            <person name="da Silva M.D."/>
            <person name="Binneck E."/>
            <person name="de Melo N.F."/>
            <person name="da Silva R.H."/>
            <person name="de Melo A.L.T.M."/>
            <person name="Pandolfi V."/>
            <person name="Bustamante F.O."/>
            <person name="Brasileiro-Vidal A.C."/>
            <person name="Benko-Iseppon A.M."/>
        </authorList>
    </citation>
    <scope>NUCLEOTIDE SEQUENCE [LARGE SCALE GENOMIC DNA]</scope>
    <source>
        <tissue evidence="2">Leaves</tissue>
    </source>
</reference>
<accession>A0ABU6YSC4</accession>
<gene>
    <name evidence="2" type="ORF">PIB30_087258</name>
</gene>
<dbReference type="Proteomes" id="UP001341840">
    <property type="component" value="Unassembled WGS sequence"/>
</dbReference>
<evidence type="ECO:0000313" key="2">
    <source>
        <dbReference type="EMBL" id="MED6212835.1"/>
    </source>
</evidence>
<keyword evidence="3" id="KW-1185">Reference proteome</keyword>
<sequence length="111" mass="12326">MVDKQVVDILLILLTDKSSETNDDNIILTAPVIDGSAVDDIHNQAVSNIRLMKRSVEFIHWAVGKIKNRLHQRDDSFLRLISAEATTRNSPSLSTAPTTFSPQFLPPQTSV</sequence>